<sequence length="219" mass="24310">MKKFTWVDAAALIIWLLPVAYIAYIYSSLPASVPVHFGADGRPDRYGSRLEFIGGEAILMGASAFTYLLMKFLPAIDPKKYVKYGEATFQKLAFGMVVFLAALGIAIAFATQNEAFKIDKLILPIIGLLFAFIGNMMHSIKPNYFAGIRTPWTLEDDDIWRATHRLAGKLWFTAGISLTALVLFLPAGVSTVVFLVGVGIMVLVPVGYSYIYFKKHRQQ</sequence>
<dbReference type="GO" id="GO:0009636">
    <property type="term" value="P:response to toxic substance"/>
    <property type="evidence" value="ECO:0007669"/>
    <property type="project" value="TreeGrafter"/>
</dbReference>
<dbReference type="InterPro" id="IPR026272">
    <property type="entry name" value="SdpI"/>
</dbReference>
<evidence type="ECO:0000259" key="2">
    <source>
        <dbReference type="Pfam" id="PF07853"/>
    </source>
</evidence>
<dbReference type="InterPro" id="IPR025962">
    <property type="entry name" value="SdpI/YhfL"/>
</dbReference>
<feature type="transmembrane region" description="Helical" evidence="1">
    <location>
        <begin position="121"/>
        <end position="140"/>
    </location>
</feature>
<accession>A0A316HJR5</accession>
<dbReference type="PANTHER" id="PTHR37810">
    <property type="entry name" value="IMMUNITY PROTEIN SDPI"/>
    <property type="match status" value="1"/>
</dbReference>
<keyword evidence="1" id="KW-0472">Membrane</keyword>
<protein>
    <submittedName>
        <fullName evidence="3">Putative membrane protein</fullName>
    </submittedName>
</protein>
<feature type="transmembrane region" description="Helical" evidence="1">
    <location>
        <begin position="7"/>
        <end position="26"/>
    </location>
</feature>
<dbReference type="InterPro" id="IPR012867">
    <property type="entry name" value="DUF1648"/>
</dbReference>
<keyword evidence="1" id="KW-1133">Transmembrane helix</keyword>
<dbReference type="Proteomes" id="UP000245678">
    <property type="component" value="Unassembled WGS sequence"/>
</dbReference>
<feature type="transmembrane region" description="Helical" evidence="1">
    <location>
        <begin position="52"/>
        <end position="70"/>
    </location>
</feature>
<evidence type="ECO:0000313" key="4">
    <source>
        <dbReference type="Proteomes" id="UP000245678"/>
    </source>
</evidence>
<keyword evidence="1" id="KW-0812">Transmembrane</keyword>
<feature type="domain" description="DUF1648" evidence="2">
    <location>
        <begin position="13"/>
        <end position="53"/>
    </location>
</feature>
<feature type="transmembrane region" description="Helical" evidence="1">
    <location>
        <begin position="193"/>
        <end position="213"/>
    </location>
</feature>
<organism evidence="3 4">
    <name type="scientific">Mucilaginibacter oryzae</name>
    <dbReference type="NCBI Taxonomy" id="468058"/>
    <lineage>
        <taxon>Bacteria</taxon>
        <taxon>Pseudomonadati</taxon>
        <taxon>Bacteroidota</taxon>
        <taxon>Sphingobacteriia</taxon>
        <taxon>Sphingobacteriales</taxon>
        <taxon>Sphingobacteriaceae</taxon>
        <taxon>Mucilaginibacter</taxon>
    </lineage>
</organism>
<keyword evidence="4" id="KW-1185">Reference proteome</keyword>
<name>A0A316HJR5_9SPHI</name>
<dbReference type="Pfam" id="PF13630">
    <property type="entry name" value="SdpI"/>
    <property type="match status" value="1"/>
</dbReference>
<proteinExistence type="predicted"/>
<dbReference type="Pfam" id="PF07853">
    <property type="entry name" value="DUF1648"/>
    <property type="match status" value="1"/>
</dbReference>
<comment type="caution">
    <text evidence="3">The sequence shown here is derived from an EMBL/GenBank/DDBJ whole genome shotgun (WGS) entry which is preliminary data.</text>
</comment>
<reference evidence="3 4" key="1">
    <citation type="submission" date="2018-05" db="EMBL/GenBank/DDBJ databases">
        <title>Genomic Encyclopedia of Archaeal and Bacterial Type Strains, Phase II (KMG-II): from individual species to whole genera.</title>
        <authorList>
            <person name="Goeker M."/>
        </authorList>
    </citation>
    <scope>NUCLEOTIDE SEQUENCE [LARGE SCALE GENOMIC DNA]</scope>
    <source>
        <strain evidence="3 4">DSM 19975</strain>
    </source>
</reference>
<feature type="transmembrane region" description="Helical" evidence="1">
    <location>
        <begin position="91"/>
        <end position="109"/>
    </location>
</feature>
<dbReference type="PANTHER" id="PTHR37810:SF5">
    <property type="entry name" value="IMMUNITY PROTEIN SDPI"/>
    <property type="match status" value="1"/>
</dbReference>
<dbReference type="RefSeq" id="WP_109606834.1">
    <property type="nucleotide sequence ID" value="NZ_QGHA01000001.1"/>
</dbReference>
<feature type="transmembrane region" description="Helical" evidence="1">
    <location>
        <begin position="170"/>
        <end position="187"/>
    </location>
</feature>
<evidence type="ECO:0000256" key="1">
    <source>
        <dbReference type="SAM" id="Phobius"/>
    </source>
</evidence>
<evidence type="ECO:0000313" key="3">
    <source>
        <dbReference type="EMBL" id="PWK80537.1"/>
    </source>
</evidence>
<dbReference type="EMBL" id="QGHA01000001">
    <property type="protein sequence ID" value="PWK80537.1"/>
    <property type="molecule type" value="Genomic_DNA"/>
</dbReference>
<dbReference type="PIRSF" id="PIRSF038959">
    <property type="entry name" value="SdpI"/>
    <property type="match status" value="1"/>
</dbReference>
<dbReference type="AlphaFoldDB" id="A0A316HJR5"/>
<gene>
    <name evidence="3" type="ORF">LX99_01006</name>
</gene>